<organism evidence="7 8">
    <name type="scientific">Candidatus Avipropionibacterium avicola</name>
    <dbReference type="NCBI Taxonomy" id="2840701"/>
    <lineage>
        <taxon>Bacteria</taxon>
        <taxon>Bacillati</taxon>
        <taxon>Actinomycetota</taxon>
        <taxon>Actinomycetes</taxon>
        <taxon>Propionibacteriales</taxon>
        <taxon>Propionibacteriaceae</taxon>
        <taxon>Propionibacteriaceae incertae sedis</taxon>
        <taxon>Candidatus Avipropionibacterium</taxon>
    </lineage>
</organism>
<feature type="domain" description="Alpha-L-rhamnosidase six-hairpin glycosidase" evidence="5">
    <location>
        <begin position="92"/>
        <end position="425"/>
    </location>
</feature>
<dbReference type="InterPro" id="IPR035398">
    <property type="entry name" value="Bac_rhamnosid_C"/>
</dbReference>
<dbReference type="Gene3D" id="1.50.10.10">
    <property type="match status" value="1"/>
</dbReference>
<reference evidence="7" key="1">
    <citation type="submission" date="2020-10" db="EMBL/GenBank/DDBJ databases">
        <authorList>
            <person name="Gilroy R."/>
        </authorList>
    </citation>
    <scope>NUCLEOTIDE SEQUENCE</scope>
    <source>
        <strain evidence="7">ChiGjej1B1-24693</strain>
    </source>
</reference>
<dbReference type="Gene3D" id="2.60.420.10">
    <property type="entry name" value="Maltose phosphorylase, domain 3"/>
    <property type="match status" value="1"/>
</dbReference>
<evidence type="ECO:0000256" key="3">
    <source>
        <dbReference type="ARBA" id="ARBA00022801"/>
    </source>
</evidence>
<evidence type="ECO:0000256" key="2">
    <source>
        <dbReference type="ARBA" id="ARBA00012652"/>
    </source>
</evidence>
<evidence type="ECO:0000313" key="7">
    <source>
        <dbReference type="EMBL" id="HIT75453.1"/>
    </source>
</evidence>
<gene>
    <name evidence="7" type="ORF">IAA98_07705</name>
</gene>
<dbReference type="Pfam" id="PF17389">
    <property type="entry name" value="Bac_rhamnosid6H"/>
    <property type="match status" value="1"/>
</dbReference>
<dbReference type="GO" id="GO:0030596">
    <property type="term" value="F:alpha-L-rhamnosidase activity"/>
    <property type="evidence" value="ECO:0007669"/>
    <property type="project" value="UniProtKB-EC"/>
</dbReference>
<protein>
    <recommendedName>
        <fullName evidence="2">alpha-L-rhamnosidase</fullName>
        <ecNumber evidence="2">3.2.1.40</ecNumber>
    </recommendedName>
</protein>
<dbReference type="AlphaFoldDB" id="A0A9D1KNL2"/>
<sequence length="507" mass="57734">HRTSRRPGRRCHAGQRLQFRYAETRSAEGISHANPHVHADRLDTDEFIVGEHIRTWEPRFSYKGFRYVEVHGIDRPDQIRLRARHAHTDVRSVSTFTCGDEVLCWIDRAMRLTVRNNLHHLPTDTPVYEKNGWTGDVQVAAETMMAQYDLRRLFTKWLDDIADSQRDDGSIPVIVPSPGWGWTTAPEWTTLHPYLLERVATWYGEPDLVERHREPVLRHLRFLVDQRGTDGLVDGTFGDYLAPGSEGTPPGDDLRIAATCCLVRVLRTTADLLERTDGEEVAWLTQAADELTDTLNTTFLDEDRGCYRSPREPRYRQTSNILPVAFDITPEPIRSRVVDRLAQEIRDNGDRHDCGCLGLSELFEVLTRYGHADLALRVATGRRAPSWSAWMEAGETTMLEMWGDHSRSRNHYFMGAMARWLYTSVAGVRMLAPRWAEFEVAPTAHAGLGHASYHYEGPRGRLGAAWQQDAGRFDLTVTVPPQTRARVQLPGQDPVSVGEGRWSFTTE</sequence>
<dbReference type="InterPro" id="IPR016007">
    <property type="entry name" value="Alpha_rhamnosid"/>
</dbReference>
<dbReference type="InterPro" id="IPR008928">
    <property type="entry name" value="6-hairpin_glycosidase_sf"/>
</dbReference>
<dbReference type="Pfam" id="PF17390">
    <property type="entry name" value="Bac_rhamnosid_C"/>
    <property type="match status" value="1"/>
</dbReference>
<evidence type="ECO:0000259" key="4">
    <source>
        <dbReference type="Pfam" id="PF05592"/>
    </source>
</evidence>
<dbReference type="InterPro" id="IPR035396">
    <property type="entry name" value="Bac_rhamnosid6H"/>
</dbReference>
<dbReference type="PANTHER" id="PTHR33307">
    <property type="entry name" value="ALPHA-RHAMNOSIDASE (EUROFUNG)"/>
    <property type="match status" value="1"/>
</dbReference>
<comment type="catalytic activity">
    <reaction evidence="1">
        <text>Hydrolysis of terminal non-reducing alpha-L-rhamnose residues in alpha-L-rhamnosides.</text>
        <dbReference type="EC" id="3.2.1.40"/>
    </reaction>
</comment>
<accession>A0A9D1KNL2</accession>
<dbReference type="InterPro" id="IPR008902">
    <property type="entry name" value="Rhamnosid_concanavalin"/>
</dbReference>
<keyword evidence="3 7" id="KW-0378">Hydrolase</keyword>
<dbReference type="PANTHER" id="PTHR33307:SF6">
    <property type="entry name" value="ALPHA-RHAMNOSIDASE (EUROFUNG)-RELATED"/>
    <property type="match status" value="1"/>
</dbReference>
<feature type="domain" description="Alpha-L-rhamnosidase C-terminal" evidence="6">
    <location>
        <begin position="427"/>
        <end position="499"/>
    </location>
</feature>
<feature type="non-terminal residue" evidence="7">
    <location>
        <position position="1"/>
    </location>
</feature>
<reference evidence="7" key="2">
    <citation type="journal article" date="2021" name="PeerJ">
        <title>Extensive microbial diversity within the chicken gut microbiome revealed by metagenomics and culture.</title>
        <authorList>
            <person name="Gilroy R."/>
            <person name="Ravi A."/>
            <person name="Getino M."/>
            <person name="Pursley I."/>
            <person name="Horton D.L."/>
            <person name="Alikhan N.F."/>
            <person name="Baker D."/>
            <person name="Gharbi K."/>
            <person name="Hall N."/>
            <person name="Watson M."/>
            <person name="Adriaenssens E.M."/>
            <person name="Foster-Nyarko E."/>
            <person name="Jarju S."/>
            <person name="Secka A."/>
            <person name="Antonio M."/>
            <person name="Oren A."/>
            <person name="Chaudhuri R.R."/>
            <person name="La Ragione R."/>
            <person name="Hildebrand F."/>
            <person name="Pallen M.J."/>
        </authorList>
    </citation>
    <scope>NUCLEOTIDE SEQUENCE</scope>
    <source>
        <strain evidence="7">ChiGjej1B1-24693</strain>
    </source>
</reference>
<dbReference type="Gene3D" id="2.60.120.260">
    <property type="entry name" value="Galactose-binding domain-like"/>
    <property type="match status" value="1"/>
</dbReference>
<evidence type="ECO:0000259" key="6">
    <source>
        <dbReference type="Pfam" id="PF17390"/>
    </source>
</evidence>
<dbReference type="Proteomes" id="UP000886842">
    <property type="component" value="Unassembled WGS sequence"/>
</dbReference>
<dbReference type="EC" id="3.2.1.40" evidence="2"/>
<dbReference type="EMBL" id="DVLP01000232">
    <property type="protein sequence ID" value="HIT75453.1"/>
    <property type="molecule type" value="Genomic_DNA"/>
</dbReference>
<feature type="domain" description="Alpha-L-rhamnosidase concanavalin-like" evidence="4">
    <location>
        <begin position="12"/>
        <end position="85"/>
    </location>
</feature>
<name>A0A9D1KNL2_9ACTN</name>
<proteinExistence type="predicted"/>
<dbReference type="GO" id="GO:0005975">
    <property type="term" value="P:carbohydrate metabolic process"/>
    <property type="evidence" value="ECO:0007669"/>
    <property type="project" value="InterPro"/>
</dbReference>
<dbReference type="Pfam" id="PF05592">
    <property type="entry name" value="Bac_rhamnosid"/>
    <property type="match status" value="1"/>
</dbReference>
<comment type="caution">
    <text evidence="7">The sequence shown here is derived from an EMBL/GenBank/DDBJ whole genome shotgun (WGS) entry which is preliminary data.</text>
</comment>
<dbReference type="InterPro" id="IPR012341">
    <property type="entry name" value="6hp_glycosidase-like_sf"/>
</dbReference>
<evidence type="ECO:0000256" key="1">
    <source>
        <dbReference type="ARBA" id="ARBA00001445"/>
    </source>
</evidence>
<evidence type="ECO:0000313" key="8">
    <source>
        <dbReference type="Proteomes" id="UP000886842"/>
    </source>
</evidence>
<dbReference type="SUPFAM" id="SSF48208">
    <property type="entry name" value="Six-hairpin glycosidases"/>
    <property type="match status" value="1"/>
</dbReference>
<evidence type="ECO:0000259" key="5">
    <source>
        <dbReference type="Pfam" id="PF17389"/>
    </source>
</evidence>